<reference evidence="2" key="1">
    <citation type="submission" date="2019-02" db="EMBL/GenBank/DDBJ databases">
        <title>Draft genome sequence of Dolichospermum planctonicum NIES-80.</title>
        <authorList>
            <person name="Yamaguchi H."/>
            <person name="Suzuki S."/>
            <person name="Kawachi M."/>
        </authorList>
    </citation>
    <scope>NUCLEOTIDE SEQUENCE [LARGE SCALE GENOMIC DNA]</scope>
    <source>
        <strain evidence="2">NIES-80</strain>
    </source>
</reference>
<gene>
    <name evidence="1" type="ORF">NIES80_15820</name>
</gene>
<dbReference type="Proteomes" id="UP000299367">
    <property type="component" value="Unassembled WGS sequence"/>
</dbReference>
<evidence type="ECO:0000313" key="1">
    <source>
        <dbReference type="EMBL" id="GCL41883.1"/>
    </source>
</evidence>
<dbReference type="OrthoDB" id="517779at2"/>
<dbReference type="EMBL" id="BJCF01000013">
    <property type="protein sequence ID" value="GCL41883.1"/>
    <property type="molecule type" value="Genomic_DNA"/>
</dbReference>
<dbReference type="RefSeq" id="WP_137907557.1">
    <property type="nucleotide sequence ID" value="NZ_BJCF01000013.1"/>
</dbReference>
<evidence type="ECO:0000313" key="2">
    <source>
        <dbReference type="Proteomes" id="UP000299367"/>
    </source>
</evidence>
<comment type="caution">
    <text evidence="1">The sequence shown here is derived from an EMBL/GenBank/DDBJ whole genome shotgun (WGS) entry which is preliminary data.</text>
</comment>
<dbReference type="AlphaFoldDB" id="A0A480ADT5"/>
<name>A0A480ADT5_9CYAN</name>
<accession>A0A480ADT5</accession>
<protein>
    <submittedName>
        <fullName evidence="1">Uncharacterized protein</fullName>
    </submittedName>
</protein>
<proteinExistence type="predicted"/>
<sequence length="59" mass="7133">MSYQNIKSDLLVELSTEEQQLLSGGKGRRRAIICYEWKKYRDHDQDIRKRDDRDDDDDD</sequence>
<organism evidence="1 2">
    <name type="scientific">Dolichospermum planctonicum</name>
    <dbReference type="NCBI Taxonomy" id="136072"/>
    <lineage>
        <taxon>Bacteria</taxon>
        <taxon>Bacillati</taxon>
        <taxon>Cyanobacteriota</taxon>
        <taxon>Cyanophyceae</taxon>
        <taxon>Nostocales</taxon>
        <taxon>Aphanizomenonaceae</taxon>
        <taxon>Dolichospermum</taxon>
    </lineage>
</organism>